<evidence type="ECO:0000256" key="6">
    <source>
        <dbReference type="ARBA" id="ARBA00022989"/>
    </source>
</evidence>
<dbReference type="AlphaFoldDB" id="A0A1H9UAD4"/>
<comment type="subcellular location">
    <subcellularLocation>
        <location evidence="1">Cell membrane</location>
        <topology evidence="1">Multi-pass membrane protein</topology>
    </subcellularLocation>
</comment>
<name>A0A1H9UAD4_9LACT</name>
<dbReference type="GO" id="GO:0005886">
    <property type="term" value="C:plasma membrane"/>
    <property type="evidence" value="ECO:0007669"/>
    <property type="project" value="UniProtKB-SubCell"/>
</dbReference>
<dbReference type="PANTHER" id="PTHR21716">
    <property type="entry name" value="TRANSMEMBRANE PROTEIN"/>
    <property type="match status" value="1"/>
</dbReference>
<organism evidence="9 10">
    <name type="scientific">Isobaculum melis</name>
    <dbReference type="NCBI Taxonomy" id="142588"/>
    <lineage>
        <taxon>Bacteria</taxon>
        <taxon>Bacillati</taxon>
        <taxon>Bacillota</taxon>
        <taxon>Bacilli</taxon>
        <taxon>Lactobacillales</taxon>
        <taxon>Carnobacteriaceae</taxon>
        <taxon>Isobaculum</taxon>
    </lineage>
</organism>
<feature type="transmembrane region" description="Helical" evidence="8">
    <location>
        <begin position="238"/>
        <end position="257"/>
    </location>
</feature>
<feature type="transmembrane region" description="Helical" evidence="8">
    <location>
        <begin position="52"/>
        <end position="74"/>
    </location>
</feature>
<feature type="transmembrane region" description="Helical" evidence="8">
    <location>
        <begin position="21"/>
        <end position="46"/>
    </location>
</feature>
<dbReference type="Proteomes" id="UP000198948">
    <property type="component" value="Unassembled WGS sequence"/>
</dbReference>
<keyword evidence="6 8" id="KW-1133">Transmembrane helix</keyword>
<evidence type="ECO:0000256" key="1">
    <source>
        <dbReference type="ARBA" id="ARBA00004651"/>
    </source>
</evidence>
<evidence type="ECO:0000256" key="4">
    <source>
        <dbReference type="ARBA" id="ARBA00022475"/>
    </source>
</evidence>
<protein>
    <submittedName>
        <fullName evidence="9">Predicted PurR-regulated permease PerM</fullName>
    </submittedName>
</protein>
<dbReference type="InterPro" id="IPR002549">
    <property type="entry name" value="AI-2E-like"/>
</dbReference>
<dbReference type="Pfam" id="PF01594">
    <property type="entry name" value="AI-2E_transport"/>
    <property type="match status" value="1"/>
</dbReference>
<evidence type="ECO:0000256" key="7">
    <source>
        <dbReference type="ARBA" id="ARBA00023136"/>
    </source>
</evidence>
<keyword evidence="10" id="KW-1185">Reference proteome</keyword>
<dbReference type="RefSeq" id="WP_092653972.1">
    <property type="nucleotide sequence ID" value="NZ_FOHA01000025.1"/>
</dbReference>
<evidence type="ECO:0000256" key="2">
    <source>
        <dbReference type="ARBA" id="ARBA00009773"/>
    </source>
</evidence>
<keyword evidence="4" id="KW-1003">Cell membrane</keyword>
<evidence type="ECO:0000313" key="9">
    <source>
        <dbReference type="EMBL" id="SES06319.1"/>
    </source>
</evidence>
<keyword evidence="7 8" id="KW-0472">Membrane</keyword>
<dbReference type="STRING" id="142588.SAMN04488559_1256"/>
<dbReference type="EMBL" id="FOHA01000025">
    <property type="protein sequence ID" value="SES06319.1"/>
    <property type="molecule type" value="Genomic_DNA"/>
</dbReference>
<feature type="transmembrane region" description="Helical" evidence="8">
    <location>
        <begin position="343"/>
        <end position="363"/>
    </location>
</feature>
<reference evidence="9 10" key="1">
    <citation type="submission" date="2016-10" db="EMBL/GenBank/DDBJ databases">
        <authorList>
            <person name="de Groot N.N."/>
        </authorList>
    </citation>
    <scope>NUCLEOTIDE SEQUENCE [LARGE SCALE GENOMIC DNA]</scope>
    <source>
        <strain evidence="9 10">DSM 13760</strain>
    </source>
</reference>
<keyword evidence="3" id="KW-0813">Transport</keyword>
<gene>
    <name evidence="9" type="ORF">SAMN04488559_1256</name>
</gene>
<evidence type="ECO:0000256" key="5">
    <source>
        <dbReference type="ARBA" id="ARBA00022692"/>
    </source>
</evidence>
<feature type="transmembrane region" description="Helical" evidence="8">
    <location>
        <begin position="86"/>
        <end position="110"/>
    </location>
</feature>
<evidence type="ECO:0000256" key="8">
    <source>
        <dbReference type="SAM" id="Phobius"/>
    </source>
</evidence>
<evidence type="ECO:0000256" key="3">
    <source>
        <dbReference type="ARBA" id="ARBA00022448"/>
    </source>
</evidence>
<evidence type="ECO:0000313" key="10">
    <source>
        <dbReference type="Proteomes" id="UP000198948"/>
    </source>
</evidence>
<accession>A0A1H9UAD4</accession>
<feature type="transmembrane region" description="Helical" evidence="8">
    <location>
        <begin position="277"/>
        <end position="304"/>
    </location>
</feature>
<feature type="transmembrane region" description="Helical" evidence="8">
    <location>
        <begin position="316"/>
        <end position="337"/>
    </location>
</feature>
<proteinExistence type="inferred from homology"/>
<comment type="similarity">
    <text evidence="2">Belongs to the autoinducer-2 exporter (AI-2E) (TC 2.A.86) family.</text>
</comment>
<keyword evidence="5 8" id="KW-0812">Transmembrane</keyword>
<dbReference type="GO" id="GO:0055085">
    <property type="term" value="P:transmembrane transport"/>
    <property type="evidence" value="ECO:0007669"/>
    <property type="project" value="TreeGrafter"/>
</dbReference>
<sequence>MEKGKLKQPLSWFWKWFLNNKVVTGLLVLLLVLLNIMMFSKISYIFEPIGQFFSIIGLPLIMSGILYYLFNPVIDYFEAKKVPRSVSIVIVFLLIIGIIIWGVATLVPLIREQTMSFVSNLPSYWEQISHSADQLMKSDTFEQFQDEFSKLNTDIFKTITDKVTSTLNSTVNGIGNLLGAVTNVLIALITTPFILFYLLKDGHQLPNYLKKFIPVKMQHSSFKVLHEMNKQVSQYIRGQLIVAFSVAIMFIIGYAVIGMDYGITLGILAGVLNLIPYLGSFLAMVPAIILGLVISPIMLVKVLILFMIEQTIEGRFISPLILGSNLEIHPVTIIIVLLTSGKLFGITGVILGIPGYAVLKVLATHIFEWHKETSGLYDEQEDKQLLLETEKKIE</sequence>
<dbReference type="OrthoDB" id="9793390at2"/>
<dbReference type="PANTHER" id="PTHR21716:SF53">
    <property type="entry name" value="PERMEASE PERM-RELATED"/>
    <property type="match status" value="1"/>
</dbReference>
<feature type="transmembrane region" description="Helical" evidence="8">
    <location>
        <begin position="177"/>
        <end position="199"/>
    </location>
</feature>